<dbReference type="Pfam" id="PF12802">
    <property type="entry name" value="MarR_2"/>
    <property type="match status" value="1"/>
</dbReference>
<sequence length="185" mass="20152">MVGRVQNSTDADAVSRIIEEWHRQRPDLDPSPIEVLGRLHRSFLLYQSRTSKPVAAAGLSLAGFDVLAALRRSGEPYRLTAGELAATSLISSAGVTLRLDRLEGDGLIVRERDVRDRRVVHCRLTPAGLKLIDTLLAEYLENERSMLAGLKPKERVQLAALLQKLERSLGSTADSTAGAVTLVGC</sequence>
<proteinExistence type="predicted"/>
<protein>
    <submittedName>
        <fullName evidence="2">MarR family transcriptional regulator</fullName>
    </submittedName>
</protein>
<gene>
    <name evidence="2" type="ORF">CP969_03340</name>
</gene>
<evidence type="ECO:0000259" key="1">
    <source>
        <dbReference type="PROSITE" id="PS50995"/>
    </source>
</evidence>
<keyword evidence="3" id="KW-1185">Reference proteome</keyword>
<dbReference type="Gene3D" id="1.10.10.10">
    <property type="entry name" value="Winged helix-like DNA-binding domain superfamily/Winged helix DNA-binding domain"/>
    <property type="match status" value="1"/>
</dbReference>
<dbReference type="PANTHER" id="PTHR33164:SF104">
    <property type="entry name" value="TRANSCRIPTIONAL REGULATORY PROTEIN"/>
    <property type="match status" value="1"/>
</dbReference>
<dbReference type="Proteomes" id="UP000327143">
    <property type="component" value="Chromosome"/>
</dbReference>
<reference evidence="2 3" key="1">
    <citation type="submission" date="2017-09" db="EMBL/GenBank/DDBJ databases">
        <authorList>
            <person name="Lee N."/>
            <person name="Cho B.-K."/>
        </authorList>
    </citation>
    <scope>NUCLEOTIDE SEQUENCE [LARGE SCALE GENOMIC DNA]</scope>
    <source>
        <strain evidence="2 3">ATCC 39115</strain>
    </source>
</reference>
<dbReference type="PROSITE" id="PS50995">
    <property type="entry name" value="HTH_MARR_2"/>
    <property type="match status" value="1"/>
</dbReference>
<dbReference type="InterPro" id="IPR000835">
    <property type="entry name" value="HTH_MarR-typ"/>
</dbReference>
<dbReference type="SUPFAM" id="SSF46785">
    <property type="entry name" value="Winged helix' DNA-binding domain"/>
    <property type="match status" value="1"/>
</dbReference>
<name>A0ABX6A8N4_STRVD</name>
<dbReference type="PRINTS" id="PR00598">
    <property type="entry name" value="HTHMARR"/>
</dbReference>
<dbReference type="InterPro" id="IPR036390">
    <property type="entry name" value="WH_DNA-bd_sf"/>
</dbReference>
<organism evidence="2 3">
    <name type="scientific">Streptomyces viridosporus T7A</name>
    <dbReference type="NCBI Taxonomy" id="665577"/>
    <lineage>
        <taxon>Bacteria</taxon>
        <taxon>Bacillati</taxon>
        <taxon>Actinomycetota</taxon>
        <taxon>Actinomycetes</taxon>
        <taxon>Kitasatosporales</taxon>
        <taxon>Streptomycetaceae</taxon>
        <taxon>Streptomyces</taxon>
    </lineage>
</organism>
<dbReference type="EMBL" id="CP023700">
    <property type="protein sequence ID" value="QEU83835.1"/>
    <property type="molecule type" value="Genomic_DNA"/>
</dbReference>
<dbReference type="InterPro" id="IPR036388">
    <property type="entry name" value="WH-like_DNA-bd_sf"/>
</dbReference>
<dbReference type="InterPro" id="IPR039422">
    <property type="entry name" value="MarR/SlyA-like"/>
</dbReference>
<dbReference type="PANTHER" id="PTHR33164">
    <property type="entry name" value="TRANSCRIPTIONAL REGULATOR, MARR FAMILY"/>
    <property type="match status" value="1"/>
</dbReference>
<dbReference type="RefSeq" id="WP_016827910.1">
    <property type="nucleotide sequence ID" value="NZ_CP023700.1"/>
</dbReference>
<accession>A0ABX6A8N4</accession>
<dbReference type="SMART" id="SM00347">
    <property type="entry name" value="HTH_MARR"/>
    <property type="match status" value="1"/>
</dbReference>
<feature type="domain" description="HTH marR-type" evidence="1">
    <location>
        <begin position="32"/>
        <end position="167"/>
    </location>
</feature>
<evidence type="ECO:0000313" key="2">
    <source>
        <dbReference type="EMBL" id="QEU83835.1"/>
    </source>
</evidence>
<evidence type="ECO:0000313" key="3">
    <source>
        <dbReference type="Proteomes" id="UP000327143"/>
    </source>
</evidence>